<dbReference type="PROSITE" id="PS51725">
    <property type="entry name" value="ABM"/>
    <property type="match status" value="1"/>
</dbReference>
<feature type="domain" description="ABM" evidence="1">
    <location>
        <begin position="4"/>
        <end position="101"/>
    </location>
</feature>
<protein>
    <recommendedName>
        <fullName evidence="1">ABM domain-containing protein</fullName>
    </recommendedName>
</protein>
<evidence type="ECO:0000313" key="2">
    <source>
        <dbReference type="EMBL" id="CRK26651.1"/>
    </source>
</evidence>
<sequence length="197" mass="21341">MAAPPVTEMVQNPLGVSYQEFLRVFTEKMEPILLVQPGLVSVITGLVVNPAADDQHPPTAVSLAQWRSLEAHEAFLQSPSAGPFFEAAKSLLRGPPTIHHYQLGSLSSSNLESRYSRIEKTSEPHDSELQPPYEAQVQAHGQDTAKIGACIEIPQQKAYISFGDGEESCIGGPSVAGIEAFTVAWDRYRVKALGSNL</sequence>
<dbReference type="SUPFAM" id="SSF54909">
    <property type="entry name" value="Dimeric alpha+beta barrel"/>
    <property type="match status" value="1"/>
</dbReference>
<evidence type="ECO:0000259" key="1">
    <source>
        <dbReference type="PROSITE" id="PS51725"/>
    </source>
</evidence>
<dbReference type="InterPro" id="IPR011008">
    <property type="entry name" value="Dimeric_a/b-barrel"/>
</dbReference>
<gene>
    <name evidence="2" type="ORF">BN1708_014619</name>
</gene>
<dbReference type="AlphaFoldDB" id="A0A0G4LX67"/>
<evidence type="ECO:0000313" key="3">
    <source>
        <dbReference type="Proteomes" id="UP000044602"/>
    </source>
</evidence>
<reference evidence="2 3" key="1">
    <citation type="submission" date="2015-05" db="EMBL/GenBank/DDBJ databases">
        <authorList>
            <person name="Wang D.B."/>
            <person name="Wang M."/>
        </authorList>
    </citation>
    <scope>NUCLEOTIDE SEQUENCE [LARGE SCALE GENOMIC DNA]</scope>
    <source>
        <strain evidence="2">VL1</strain>
    </source>
</reference>
<keyword evidence="3" id="KW-1185">Reference proteome</keyword>
<name>A0A0G4LX67_VERLO</name>
<dbReference type="InterPro" id="IPR007138">
    <property type="entry name" value="ABM_dom"/>
</dbReference>
<organism evidence="2 3">
    <name type="scientific">Verticillium longisporum</name>
    <name type="common">Verticillium dahliae var. longisporum</name>
    <dbReference type="NCBI Taxonomy" id="100787"/>
    <lineage>
        <taxon>Eukaryota</taxon>
        <taxon>Fungi</taxon>
        <taxon>Dikarya</taxon>
        <taxon>Ascomycota</taxon>
        <taxon>Pezizomycotina</taxon>
        <taxon>Sordariomycetes</taxon>
        <taxon>Hypocreomycetidae</taxon>
        <taxon>Glomerellales</taxon>
        <taxon>Plectosphaerellaceae</taxon>
        <taxon>Verticillium</taxon>
    </lineage>
</organism>
<dbReference type="EMBL" id="CVQH01020251">
    <property type="protein sequence ID" value="CRK26651.1"/>
    <property type="molecule type" value="Genomic_DNA"/>
</dbReference>
<dbReference type="Gene3D" id="3.30.70.100">
    <property type="match status" value="1"/>
</dbReference>
<accession>A0A0G4LX67</accession>
<proteinExistence type="predicted"/>
<dbReference type="Proteomes" id="UP000044602">
    <property type="component" value="Unassembled WGS sequence"/>
</dbReference>